<evidence type="ECO:0000313" key="4">
    <source>
        <dbReference type="EMBL" id="CUS99329.1"/>
    </source>
</evidence>
<reference evidence="4 5" key="1">
    <citation type="submission" date="2015-11" db="EMBL/GenBank/DDBJ databases">
        <authorList>
            <person name="Varghese N."/>
        </authorList>
    </citation>
    <scope>NUCLEOTIDE SEQUENCE [LARGE SCALE GENOMIC DNA]</scope>
    <source>
        <strain evidence="4 5">JGI-24</strain>
    </source>
</reference>
<dbReference type="InterPro" id="IPR008978">
    <property type="entry name" value="HSP20-like_chaperone"/>
</dbReference>
<keyword evidence="5" id="KW-1185">Reference proteome</keyword>
<feature type="domain" description="SHSP" evidence="3">
    <location>
        <begin position="28"/>
        <end position="86"/>
    </location>
</feature>
<comment type="similarity">
    <text evidence="1 2">Belongs to the small heat shock protein (HSP20) family.</text>
</comment>
<dbReference type="SUPFAM" id="SSF49764">
    <property type="entry name" value="HSP20-like chaperones"/>
    <property type="match status" value="1"/>
</dbReference>
<evidence type="ECO:0000256" key="1">
    <source>
        <dbReference type="PROSITE-ProRule" id="PRU00285"/>
    </source>
</evidence>
<organism evidence="4 5">
    <name type="scientific">Kryptobacter tengchongensis</name>
    <dbReference type="NCBI Taxonomy" id="1643429"/>
    <lineage>
        <taxon>Bacteria</taxon>
        <taxon>Pseudomonadati</taxon>
        <taxon>Candidatus Kryptoniota</taxon>
        <taxon>Candidatus Kryptobacter</taxon>
    </lineage>
</organism>
<evidence type="ECO:0000256" key="2">
    <source>
        <dbReference type="RuleBase" id="RU003616"/>
    </source>
</evidence>
<dbReference type="Gene3D" id="2.60.40.790">
    <property type="match status" value="1"/>
</dbReference>
<name>A0A656D630_KRYT1</name>
<dbReference type="AlphaFoldDB" id="A0A656D630"/>
<dbReference type="PROSITE" id="PS01031">
    <property type="entry name" value="SHSP"/>
    <property type="match status" value="1"/>
</dbReference>
<proteinExistence type="inferred from homology"/>
<sequence length="86" mass="10114">MLIRYAPFKEVEMIEKEINKLFNDFFKTFQSGYEYPLLDIVDTKDNLVIYAEIPGVSKDDVKVKIHNDVLTISGERKERKSELPYP</sequence>
<evidence type="ECO:0000313" key="5">
    <source>
        <dbReference type="Proteomes" id="UP000243065"/>
    </source>
</evidence>
<evidence type="ECO:0000259" key="3">
    <source>
        <dbReference type="PROSITE" id="PS01031"/>
    </source>
</evidence>
<dbReference type="Pfam" id="PF00011">
    <property type="entry name" value="HSP20"/>
    <property type="match status" value="1"/>
</dbReference>
<accession>A0A656D630</accession>
<dbReference type="InterPro" id="IPR002068">
    <property type="entry name" value="A-crystallin/Hsp20_dom"/>
</dbReference>
<gene>
    <name evidence="4" type="ORF">JGI24_00593</name>
</gene>
<dbReference type="Proteomes" id="UP000243065">
    <property type="component" value="Unassembled WGS sequence"/>
</dbReference>
<protein>
    <submittedName>
        <fullName evidence="4">Hsp20/alpha crystallin family protein</fullName>
    </submittedName>
</protein>
<dbReference type="CDD" id="cd06464">
    <property type="entry name" value="ACD_sHsps-like"/>
    <property type="match status" value="1"/>
</dbReference>
<dbReference type="EMBL" id="CZVU01000018">
    <property type="protein sequence ID" value="CUS99329.1"/>
    <property type="molecule type" value="Genomic_DNA"/>
</dbReference>